<accession>A0A7C6A974</accession>
<protein>
    <submittedName>
        <fullName evidence="1">Uncharacterized protein</fullName>
    </submittedName>
</protein>
<proteinExistence type="predicted"/>
<sequence>MKKRFNNLGFWVLQLVIAYSVFANIPTDWYYGRTRDFTNARSLGLAGISTIIPSPSGMFINPALLGLIKNPSFDFSAALNWTSEKRTKELFDQFENTIGEISVADNMFTHTKVSPLAIAYPLPAFGGTRIGLGLGYTSVIDYNYYFHKELRDDYYQKIGDYELKATGQTQGINFATGVNLNNPSLADINIGAGLCYSWGNHQSTQESDSFQIKALNFNFGAVTGLGERLKIGFDFQNRWKMHWKPTAEQVNPPTFYYLWTSSFGLGATYNFPGEIPTIALTEFRYIYWQDRDHPSSGQNSLNIRAGIEHTMLNDVKLRYGFGVIPSLIKLTPPTVLISFGLGFSVESLKFDIGANIQRCTLTEENFYWPIDEEKVYETFGNIVISVSRSF</sequence>
<dbReference type="Gene3D" id="2.40.160.60">
    <property type="entry name" value="Outer membrane protein transport protein (OMPP1/FadL/TodX)"/>
    <property type="match status" value="1"/>
</dbReference>
<comment type="caution">
    <text evidence="1">The sequence shown here is derived from an EMBL/GenBank/DDBJ whole genome shotgun (WGS) entry which is preliminary data.</text>
</comment>
<dbReference type="SUPFAM" id="SSF56935">
    <property type="entry name" value="Porins"/>
    <property type="match status" value="1"/>
</dbReference>
<gene>
    <name evidence="1" type="ORF">ENW73_05125</name>
</gene>
<dbReference type="AlphaFoldDB" id="A0A7C6A974"/>
<organism evidence="1">
    <name type="scientific">candidate division WOR-3 bacterium</name>
    <dbReference type="NCBI Taxonomy" id="2052148"/>
    <lineage>
        <taxon>Bacteria</taxon>
        <taxon>Bacteria division WOR-3</taxon>
    </lineage>
</organism>
<dbReference type="EMBL" id="DTLI01000134">
    <property type="protein sequence ID" value="HHS52232.1"/>
    <property type="molecule type" value="Genomic_DNA"/>
</dbReference>
<evidence type="ECO:0000313" key="1">
    <source>
        <dbReference type="EMBL" id="HHS52232.1"/>
    </source>
</evidence>
<reference evidence="1" key="1">
    <citation type="journal article" date="2020" name="mSystems">
        <title>Genome- and Community-Level Interaction Insights into Carbon Utilization and Element Cycling Functions of Hydrothermarchaeota in Hydrothermal Sediment.</title>
        <authorList>
            <person name="Zhou Z."/>
            <person name="Liu Y."/>
            <person name="Xu W."/>
            <person name="Pan J."/>
            <person name="Luo Z.H."/>
            <person name="Li M."/>
        </authorList>
    </citation>
    <scope>NUCLEOTIDE SEQUENCE [LARGE SCALE GENOMIC DNA]</scope>
    <source>
        <strain evidence="1">SpSt-876</strain>
    </source>
</reference>
<name>A0A7C6A974_UNCW3</name>